<dbReference type="OrthoDB" id="506304at2"/>
<dbReference type="AlphaFoldDB" id="D5EP55"/>
<protein>
    <recommendedName>
        <fullName evidence="1">Spore protein YkvP/CgeB glycosyl transferase-like domain-containing protein</fullName>
    </recommendedName>
</protein>
<dbReference type="eggNOG" id="COG4641">
    <property type="taxonomic scope" value="Bacteria"/>
</dbReference>
<name>D5EP55_CORAD</name>
<keyword evidence="3" id="KW-1185">Reference proteome</keyword>
<proteinExistence type="predicted"/>
<feature type="domain" description="Spore protein YkvP/CgeB glycosyl transferase-like" evidence="1">
    <location>
        <begin position="196"/>
        <end position="331"/>
    </location>
</feature>
<dbReference type="InterPro" id="IPR055259">
    <property type="entry name" value="YkvP/CgeB_Glyco_trans-like"/>
</dbReference>
<dbReference type="HOGENOM" id="CLU_830893_0_0_0"/>
<gene>
    <name evidence="2" type="ordered locus">Caka_2549</name>
</gene>
<evidence type="ECO:0000259" key="1">
    <source>
        <dbReference type="Pfam" id="PF13524"/>
    </source>
</evidence>
<evidence type="ECO:0000313" key="3">
    <source>
        <dbReference type="Proteomes" id="UP000000925"/>
    </source>
</evidence>
<evidence type="ECO:0000313" key="2">
    <source>
        <dbReference type="EMBL" id="ADE55565.1"/>
    </source>
</evidence>
<dbReference type="EMBL" id="CP001998">
    <property type="protein sequence ID" value="ADE55565.1"/>
    <property type="molecule type" value="Genomic_DNA"/>
</dbReference>
<organism evidence="2 3">
    <name type="scientific">Coraliomargarita akajimensis (strain DSM 45221 / IAM 15411 / JCM 23193 / KCTC 12865 / 04OKA010-24)</name>
    <dbReference type="NCBI Taxonomy" id="583355"/>
    <lineage>
        <taxon>Bacteria</taxon>
        <taxon>Pseudomonadati</taxon>
        <taxon>Verrucomicrobiota</taxon>
        <taxon>Opitutia</taxon>
        <taxon>Puniceicoccales</taxon>
        <taxon>Coraliomargaritaceae</taxon>
        <taxon>Coraliomargarita</taxon>
    </lineage>
</organism>
<dbReference type="Pfam" id="PF13524">
    <property type="entry name" value="Glyco_trans_1_2"/>
    <property type="match status" value="1"/>
</dbReference>
<sequence>MRDVLESPLRIVHACNFHYNQHGNKFDTMDQKIHQGLGANGHFVYPFPVHDISRQMTWTNSKRRGAKKANQSLVQTCDKLRPDLLLLGHSQSITRESLERIRTQQPDIKIAQWFCDWFYSVRAFKFDFIFERLDLLDAFFATTAGDKLESFNQQGCRTAFIPNLVHPAIEQFRAFEQTEFDYDLVFIGTDRKDPERRETLQQIEAKLGKTLKLGIFGSLERPGIYGQEKERVLARSKASLNLTRLPEPMKWYSSDRIASLLGNGLLCCTREEADLHELYGSDSMLYYRNTEDLIEQLEETLASDAWRTVAKGGWQISHQHFNAQTITARMLDFIDQRCNRLVSPQS</sequence>
<accession>D5EP55</accession>
<dbReference type="RefSeq" id="WP_013044287.1">
    <property type="nucleotide sequence ID" value="NC_014008.1"/>
</dbReference>
<dbReference type="KEGG" id="caa:Caka_2549"/>
<dbReference type="Proteomes" id="UP000000925">
    <property type="component" value="Chromosome"/>
</dbReference>
<reference evidence="2 3" key="1">
    <citation type="journal article" date="2010" name="Stand. Genomic Sci.">
        <title>Complete genome sequence of Coraliomargarita akajimensis type strain (04OKA010-24).</title>
        <authorList>
            <person name="Mavromatis K."/>
            <person name="Abt B."/>
            <person name="Brambilla E."/>
            <person name="Lapidus A."/>
            <person name="Copeland A."/>
            <person name="Deshpande S."/>
            <person name="Nolan M."/>
            <person name="Lucas S."/>
            <person name="Tice H."/>
            <person name="Cheng J.F."/>
            <person name="Han C."/>
            <person name="Detter J.C."/>
            <person name="Woyke T."/>
            <person name="Goodwin L."/>
            <person name="Pitluck S."/>
            <person name="Held B."/>
            <person name="Brettin T."/>
            <person name="Tapia R."/>
            <person name="Ivanova N."/>
            <person name="Mikhailova N."/>
            <person name="Pati A."/>
            <person name="Liolios K."/>
            <person name="Chen A."/>
            <person name="Palaniappan K."/>
            <person name="Land M."/>
            <person name="Hauser L."/>
            <person name="Chang Y.J."/>
            <person name="Jeffries C.D."/>
            <person name="Rohde M."/>
            <person name="Goker M."/>
            <person name="Bristow J."/>
            <person name="Eisen J.A."/>
            <person name="Markowitz V."/>
            <person name="Hugenholtz P."/>
            <person name="Klenk H.P."/>
            <person name="Kyrpides N.C."/>
        </authorList>
    </citation>
    <scope>NUCLEOTIDE SEQUENCE [LARGE SCALE GENOMIC DNA]</scope>
    <source>
        <strain evidence="3">DSM 45221 / IAM 15411 / JCM 23193 / KCTC 12865</strain>
    </source>
</reference>
<dbReference type="STRING" id="583355.Caka_2549"/>